<proteinExistence type="predicted"/>
<name>A0ABW5NY48_9DEIO</name>
<protein>
    <recommendedName>
        <fullName evidence="3">ArsR family transcriptional regulator</fullName>
    </recommendedName>
</protein>
<dbReference type="Proteomes" id="UP001597475">
    <property type="component" value="Unassembled WGS sequence"/>
</dbReference>
<evidence type="ECO:0000313" key="2">
    <source>
        <dbReference type="Proteomes" id="UP001597475"/>
    </source>
</evidence>
<dbReference type="RefSeq" id="WP_386841836.1">
    <property type="nucleotide sequence ID" value="NZ_JBHUMK010000002.1"/>
</dbReference>
<comment type="caution">
    <text evidence="1">The sequence shown here is derived from an EMBL/GenBank/DDBJ whole genome shotgun (WGS) entry which is preliminary data.</text>
</comment>
<accession>A0ABW5NY48</accession>
<reference evidence="2" key="1">
    <citation type="journal article" date="2019" name="Int. J. Syst. Evol. Microbiol.">
        <title>The Global Catalogue of Microorganisms (GCM) 10K type strain sequencing project: providing services to taxonomists for standard genome sequencing and annotation.</title>
        <authorList>
            <consortium name="The Broad Institute Genomics Platform"/>
            <consortium name="The Broad Institute Genome Sequencing Center for Infectious Disease"/>
            <person name="Wu L."/>
            <person name="Ma J."/>
        </authorList>
    </citation>
    <scope>NUCLEOTIDE SEQUENCE [LARGE SCALE GENOMIC DNA]</scope>
    <source>
        <strain evidence="2">KCTC 33842</strain>
    </source>
</reference>
<evidence type="ECO:0000313" key="1">
    <source>
        <dbReference type="EMBL" id="MFD2607830.1"/>
    </source>
</evidence>
<organism evidence="1 2">
    <name type="scientific">Deinococcus taklimakanensis</name>
    <dbReference type="NCBI Taxonomy" id="536443"/>
    <lineage>
        <taxon>Bacteria</taxon>
        <taxon>Thermotogati</taxon>
        <taxon>Deinococcota</taxon>
        <taxon>Deinococci</taxon>
        <taxon>Deinococcales</taxon>
        <taxon>Deinococcaceae</taxon>
        <taxon>Deinococcus</taxon>
    </lineage>
</organism>
<dbReference type="EMBL" id="JBHUMK010000002">
    <property type="protein sequence ID" value="MFD2607830.1"/>
    <property type="molecule type" value="Genomic_DNA"/>
</dbReference>
<keyword evidence="2" id="KW-1185">Reference proteome</keyword>
<gene>
    <name evidence="1" type="ORF">ACFSR9_00035</name>
</gene>
<evidence type="ECO:0008006" key="3">
    <source>
        <dbReference type="Google" id="ProtNLM"/>
    </source>
</evidence>
<sequence>MDFNTSAEQFKALAASSRLKVLGRLAAPPTKGCAQPGSVCASGLEGAG</sequence>